<dbReference type="Gene3D" id="3.20.20.190">
    <property type="entry name" value="Phosphatidylinositol (PI) phosphodiesterase"/>
    <property type="match status" value="1"/>
</dbReference>
<dbReference type="SUPFAM" id="SSF51695">
    <property type="entry name" value="PLC-like phosphodiesterases"/>
    <property type="match status" value="1"/>
</dbReference>
<dbReference type="EMBL" id="ML994620">
    <property type="protein sequence ID" value="KAF2189681.1"/>
    <property type="molecule type" value="Genomic_DNA"/>
</dbReference>
<dbReference type="GO" id="GO:0006629">
    <property type="term" value="P:lipid metabolic process"/>
    <property type="evidence" value="ECO:0007669"/>
    <property type="project" value="InterPro"/>
</dbReference>
<proteinExistence type="predicted"/>
<accession>A0A6A6ECV6</accession>
<dbReference type="GO" id="GO:0008081">
    <property type="term" value="F:phosphoric diester hydrolase activity"/>
    <property type="evidence" value="ECO:0007669"/>
    <property type="project" value="InterPro"/>
</dbReference>
<dbReference type="Proteomes" id="UP000800200">
    <property type="component" value="Unassembled WGS sequence"/>
</dbReference>
<protein>
    <submittedName>
        <fullName evidence="1">PLC-like phosphodiesterase</fullName>
    </submittedName>
</protein>
<sequence length="294" mass="32894">MASRKGELRNWMSKLIDSTPLNAINLVGTHRSQYSSNASILEQLGIGIRFLDMRLNADRSFANAIASVAYFLLSNPSEFVLCQVTHETGPKDVPNSGDKQTFFRALRDHRIREVFYYTNETPCHKIQLKKVRGRAIILAAPDMQLSYALSSPLTVDPATFWPVNFTTKISKLKFQRSNQCYIFDNIDNPWDRINSTLQLALTRSNISQGMISNMFPQEIFFQTWTYAADANEGSEDVARYFAGSIKQVLAHGSEDGGRAKRGLKMQLGLVVLDTVCLDGVVVKGICMANPALVE</sequence>
<organism evidence="1 2">
    <name type="scientific">Zopfia rhizophila CBS 207.26</name>
    <dbReference type="NCBI Taxonomy" id="1314779"/>
    <lineage>
        <taxon>Eukaryota</taxon>
        <taxon>Fungi</taxon>
        <taxon>Dikarya</taxon>
        <taxon>Ascomycota</taxon>
        <taxon>Pezizomycotina</taxon>
        <taxon>Dothideomycetes</taxon>
        <taxon>Dothideomycetes incertae sedis</taxon>
        <taxon>Zopfiaceae</taxon>
        <taxon>Zopfia</taxon>
    </lineage>
</organism>
<keyword evidence="2" id="KW-1185">Reference proteome</keyword>
<dbReference type="AlphaFoldDB" id="A0A6A6ECV6"/>
<dbReference type="InterPro" id="IPR017946">
    <property type="entry name" value="PLC-like_Pdiesterase_TIM-brl"/>
</dbReference>
<evidence type="ECO:0000313" key="2">
    <source>
        <dbReference type="Proteomes" id="UP000800200"/>
    </source>
</evidence>
<name>A0A6A6ECV6_9PEZI</name>
<gene>
    <name evidence="1" type="ORF">K469DRAFT_747711</name>
</gene>
<dbReference type="OrthoDB" id="1046782at2759"/>
<reference evidence="1" key="1">
    <citation type="journal article" date="2020" name="Stud. Mycol.">
        <title>101 Dothideomycetes genomes: a test case for predicting lifestyles and emergence of pathogens.</title>
        <authorList>
            <person name="Haridas S."/>
            <person name="Albert R."/>
            <person name="Binder M."/>
            <person name="Bloem J."/>
            <person name="Labutti K."/>
            <person name="Salamov A."/>
            <person name="Andreopoulos B."/>
            <person name="Baker S."/>
            <person name="Barry K."/>
            <person name="Bills G."/>
            <person name="Bluhm B."/>
            <person name="Cannon C."/>
            <person name="Castanera R."/>
            <person name="Culley D."/>
            <person name="Daum C."/>
            <person name="Ezra D."/>
            <person name="Gonzalez J."/>
            <person name="Henrissat B."/>
            <person name="Kuo A."/>
            <person name="Liang C."/>
            <person name="Lipzen A."/>
            <person name="Lutzoni F."/>
            <person name="Magnuson J."/>
            <person name="Mondo S."/>
            <person name="Nolan M."/>
            <person name="Ohm R."/>
            <person name="Pangilinan J."/>
            <person name="Park H.-J."/>
            <person name="Ramirez L."/>
            <person name="Alfaro M."/>
            <person name="Sun H."/>
            <person name="Tritt A."/>
            <person name="Yoshinaga Y."/>
            <person name="Zwiers L.-H."/>
            <person name="Turgeon B."/>
            <person name="Goodwin S."/>
            <person name="Spatafora J."/>
            <person name="Crous P."/>
            <person name="Grigoriev I."/>
        </authorList>
    </citation>
    <scope>NUCLEOTIDE SEQUENCE</scope>
    <source>
        <strain evidence="1">CBS 207.26</strain>
    </source>
</reference>
<evidence type="ECO:0000313" key="1">
    <source>
        <dbReference type="EMBL" id="KAF2189681.1"/>
    </source>
</evidence>